<sequence>MRIHDVIDRKGADVVTARPDSDIAALVDLLAEHGIGAVVVSEDGSSVDGIVSERDVVRALTDGPDLLGRPISSIMTADVQTCSPDDDLEVVARTMTDGRFRHLPVIADGGLAAIVSIGDIVKHRIDELQTEREQLVDYIQS</sequence>
<evidence type="ECO:0000313" key="5">
    <source>
        <dbReference type="Proteomes" id="UP000527616"/>
    </source>
</evidence>
<dbReference type="AlphaFoldDB" id="A0A7Z0ILZ5"/>
<dbReference type="CDD" id="cd04623">
    <property type="entry name" value="CBS_pair_bac_euk"/>
    <property type="match status" value="1"/>
</dbReference>
<comment type="caution">
    <text evidence="4">The sequence shown here is derived from an EMBL/GenBank/DDBJ whole genome shotgun (WGS) entry which is preliminary data.</text>
</comment>
<dbReference type="SMART" id="SM00116">
    <property type="entry name" value="CBS"/>
    <property type="match status" value="2"/>
</dbReference>
<dbReference type="Proteomes" id="UP000527616">
    <property type="component" value="Unassembled WGS sequence"/>
</dbReference>
<name>A0A7Z0ILZ5_9ACTN</name>
<dbReference type="Pfam" id="PF00571">
    <property type="entry name" value="CBS"/>
    <property type="match status" value="2"/>
</dbReference>
<proteinExistence type="predicted"/>
<dbReference type="InterPro" id="IPR000644">
    <property type="entry name" value="CBS_dom"/>
</dbReference>
<dbReference type="PANTHER" id="PTHR43080">
    <property type="entry name" value="CBS DOMAIN-CONTAINING PROTEIN CBSX3, MITOCHONDRIAL"/>
    <property type="match status" value="1"/>
</dbReference>
<dbReference type="SUPFAM" id="SSF54631">
    <property type="entry name" value="CBS-domain pair"/>
    <property type="match status" value="1"/>
</dbReference>
<reference evidence="4 5" key="1">
    <citation type="submission" date="2020-07" db="EMBL/GenBank/DDBJ databases">
        <title>Sequencing the genomes of 1000 actinobacteria strains.</title>
        <authorList>
            <person name="Klenk H.-P."/>
        </authorList>
    </citation>
    <scope>NUCLEOTIDE SEQUENCE [LARGE SCALE GENOMIC DNA]</scope>
    <source>
        <strain evidence="4 5">DSM 103164</strain>
    </source>
</reference>
<evidence type="ECO:0000313" key="4">
    <source>
        <dbReference type="EMBL" id="NYI72081.1"/>
    </source>
</evidence>
<feature type="domain" description="CBS" evidence="3">
    <location>
        <begin position="7"/>
        <end position="66"/>
    </location>
</feature>
<dbReference type="InterPro" id="IPR051257">
    <property type="entry name" value="Diverse_CBS-Domain"/>
</dbReference>
<dbReference type="EMBL" id="JACBZS010000001">
    <property type="protein sequence ID" value="NYI72081.1"/>
    <property type="molecule type" value="Genomic_DNA"/>
</dbReference>
<evidence type="ECO:0000256" key="2">
    <source>
        <dbReference type="PROSITE-ProRule" id="PRU00703"/>
    </source>
</evidence>
<dbReference type="Gene3D" id="3.10.580.10">
    <property type="entry name" value="CBS-domain"/>
    <property type="match status" value="1"/>
</dbReference>
<feature type="domain" description="CBS" evidence="3">
    <location>
        <begin position="75"/>
        <end position="130"/>
    </location>
</feature>
<evidence type="ECO:0000259" key="3">
    <source>
        <dbReference type="PROSITE" id="PS51371"/>
    </source>
</evidence>
<dbReference type="PROSITE" id="PS51371">
    <property type="entry name" value="CBS"/>
    <property type="match status" value="2"/>
</dbReference>
<dbReference type="InterPro" id="IPR044725">
    <property type="entry name" value="CBSX3_CBS_dom"/>
</dbReference>
<keyword evidence="1 2" id="KW-0129">CBS domain</keyword>
<organism evidence="4 5">
    <name type="scientific">Naumannella cuiyingiana</name>
    <dbReference type="NCBI Taxonomy" id="1347891"/>
    <lineage>
        <taxon>Bacteria</taxon>
        <taxon>Bacillati</taxon>
        <taxon>Actinomycetota</taxon>
        <taxon>Actinomycetes</taxon>
        <taxon>Propionibacteriales</taxon>
        <taxon>Propionibacteriaceae</taxon>
        <taxon>Naumannella</taxon>
    </lineage>
</organism>
<dbReference type="PANTHER" id="PTHR43080:SF2">
    <property type="entry name" value="CBS DOMAIN-CONTAINING PROTEIN"/>
    <property type="match status" value="1"/>
</dbReference>
<evidence type="ECO:0000256" key="1">
    <source>
        <dbReference type="ARBA" id="ARBA00023122"/>
    </source>
</evidence>
<dbReference type="RefSeq" id="WP_179445822.1">
    <property type="nucleotide sequence ID" value="NZ_JACBZS010000001.1"/>
</dbReference>
<protein>
    <submittedName>
        <fullName evidence="4">CBS domain-containing protein</fullName>
    </submittedName>
</protein>
<dbReference type="InterPro" id="IPR046342">
    <property type="entry name" value="CBS_dom_sf"/>
</dbReference>
<gene>
    <name evidence="4" type="ORF">GGQ54_002641</name>
</gene>
<accession>A0A7Z0ILZ5</accession>
<keyword evidence="5" id="KW-1185">Reference proteome</keyword>